<dbReference type="Proteomes" id="UP001163046">
    <property type="component" value="Unassembled WGS sequence"/>
</dbReference>
<dbReference type="EMBL" id="MU825881">
    <property type="protein sequence ID" value="KAJ7385227.1"/>
    <property type="molecule type" value="Genomic_DNA"/>
</dbReference>
<organism evidence="2 3">
    <name type="scientific">Desmophyllum pertusum</name>
    <dbReference type="NCBI Taxonomy" id="174260"/>
    <lineage>
        <taxon>Eukaryota</taxon>
        <taxon>Metazoa</taxon>
        <taxon>Cnidaria</taxon>
        <taxon>Anthozoa</taxon>
        <taxon>Hexacorallia</taxon>
        <taxon>Scleractinia</taxon>
        <taxon>Caryophylliina</taxon>
        <taxon>Caryophylliidae</taxon>
        <taxon>Desmophyllum</taxon>
    </lineage>
</organism>
<keyword evidence="3" id="KW-1185">Reference proteome</keyword>
<evidence type="ECO:0000313" key="2">
    <source>
        <dbReference type="EMBL" id="KAJ7385227.1"/>
    </source>
</evidence>
<dbReference type="OrthoDB" id="5988715at2759"/>
<feature type="chain" id="PRO_5040821729" evidence="1">
    <location>
        <begin position="23"/>
        <end position="175"/>
    </location>
</feature>
<accession>A0A9X0D2W4</accession>
<protein>
    <submittedName>
        <fullName evidence="2">Uncharacterized protein</fullName>
    </submittedName>
</protein>
<gene>
    <name evidence="2" type="ORF">OS493_016294</name>
</gene>
<reference evidence="2" key="1">
    <citation type="submission" date="2023-01" db="EMBL/GenBank/DDBJ databases">
        <title>Genome assembly of the deep-sea coral Lophelia pertusa.</title>
        <authorList>
            <person name="Herrera S."/>
            <person name="Cordes E."/>
        </authorList>
    </citation>
    <scope>NUCLEOTIDE SEQUENCE</scope>
    <source>
        <strain evidence="2">USNM1676648</strain>
        <tissue evidence="2">Polyp</tissue>
    </source>
</reference>
<name>A0A9X0D2W4_9CNID</name>
<evidence type="ECO:0000313" key="3">
    <source>
        <dbReference type="Proteomes" id="UP001163046"/>
    </source>
</evidence>
<sequence>MMKLQLATVLLGLFLFSTAVDGIRTKESITLRVANYAKYMIAQMTKILKNANLTENGFQKEETRIMPSTDNATSHSAAYKTIYYYKVVDCSRVMQVMKELDKLLPELSGASVDARLAKEMKDKKIDTMRRCKAGMEFHLEPDHSHVPRSMFGLSKGSAGCCCCCCKVKVEDVPAH</sequence>
<evidence type="ECO:0000256" key="1">
    <source>
        <dbReference type="SAM" id="SignalP"/>
    </source>
</evidence>
<feature type="signal peptide" evidence="1">
    <location>
        <begin position="1"/>
        <end position="22"/>
    </location>
</feature>
<proteinExistence type="predicted"/>
<dbReference type="AlphaFoldDB" id="A0A9X0D2W4"/>
<keyword evidence="1" id="KW-0732">Signal</keyword>
<comment type="caution">
    <text evidence="2">The sequence shown here is derived from an EMBL/GenBank/DDBJ whole genome shotgun (WGS) entry which is preliminary data.</text>
</comment>